<dbReference type="EMBL" id="MU154784">
    <property type="protein sequence ID" value="KAF9487376.1"/>
    <property type="molecule type" value="Genomic_DNA"/>
</dbReference>
<comment type="caution">
    <text evidence="1">The sequence shown here is derived from an EMBL/GenBank/DDBJ whole genome shotgun (WGS) entry which is preliminary data.</text>
</comment>
<organism evidence="1 2">
    <name type="scientific">Pleurotus eryngii</name>
    <name type="common">Boletus of the steppes</name>
    <dbReference type="NCBI Taxonomy" id="5323"/>
    <lineage>
        <taxon>Eukaryota</taxon>
        <taxon>Fungi</taxon>
        <taxon>Dikarya</taxon>
        <taxon>Basidiomycota</taxon>
        <taxon>Agaricomycotina</taxon>
        <taxon>Agaricomycetes</taxon>
        <taxon>Agaricomycetidae</taxon>
        <taxon>Agaricales</taxon>
        <taxon>Pleurotineae</taxon>
        <taxon>Pleurotaceae</taxon>
        <taxon>Pleurotus</taxon>
    </lineage>
</organism>
<evidence type="ECO:0000313" key="1">
    <source>
        <dbReference type="EMBL" id="KAF9487376.1"/>
    </source>
</evidence>
<dbReference type="AlphaFoldDB" id="A0A9P5ZH53"/>
<evidence type="ECO:0000313" key="2">
    <source>
        <dbReference type="Proteomes" id="UP000807025"/>
    </source>
</evidence>
<gene>
    <name evidence="1" type="ORF">BDN71DRAFT_1436899</name>
</gene>
<accession>A0A9P5ZH53</accession>
<protein>
    <submittedName>
        <fullName evidence="1">Uncharacterized protein</fullName>
    </submittedName>
</protein>
<keyword evidence="2" id="KW-1185">Reference proteome</keyword>
<dbReference type="Proteomes" id="UP000807025">
    <property type="component" value="Unassembled WGS sequence"/>
</dbReference>
<reference evidence="1" key="1">
    <citation type="submission" date="2020-11" db="EMBL/GenBank/DDBJ databases">
        <authorList>
            <consortium name="DOE Joint Genome Institute"/>
            <person name="Ahrendt S."/>
            <person name="Riley R."/>
            <person name="Andreopoulos W."/>
            <person name="Labutti K."/>
            <person name="Pangilinan J."/>
            <person name="Ruiz-Duenas F.J."/>
            <person name="Barrasa J.M."/>
            <person name="Sanchez-Garcia M."/>
            <person name="Camarero S."/>
            <person name="Miyauchi S."/>
            <person name="Serrano A."/>
            <person name="Linde D."/>
            <person name="Babiker R."/>
            <person name="Drula E."/>
            <person name="Ayuso-Fernandez I."/>
            <person name="Pacheco R."/>
            <person name="Padilla G."/>
            <person name="Ferreira P."/>
            <person name="Barriuso J."/>
            <person name="Kellner H."/>
            <person name="Castanera R."/>
            <person name="Alfaro M."/>
            <person name="Ramirez L."/>
            <person name="Pisabarro A.G."/>
            <person name="Kuo A."/>
            <person name="Tritt A."/>
            <person name="Lipzen A."/>
            <person name="He G."/>
            <person name="Yan M."/>
            <person name="Ng V."/>
            <person name="Cullen D."/>
            <person name="Martin F."/>
            <person name="Rosso M.-N."/>
            <person name="Henrissat B."/>
            <person name="Hibbett D."/>
            <person name="Martinez A.T."/>
            <person name="Grigoriev I.V."/>
        </authorList>
    </citation>
    <scope>NUCLEOTIDE SEQUENCE</scope>
    <source>
        <strain evidence="1">ATCC 90797</strain>
    </source>
</reference>
<proteinExistence type="predicted"/>
<sequence length="150" mass="17323">MPPRSSITRIIDQEDLFADSLAPHYLQAKAKKQRKEFFAAAALLLFDQFPLQPEYMVKPVTLQSIQTATKMITRSFFTRIRKTASQLAAPPPVCVEDWQDYLTLTADRARRCKVWHNLRGNIPSHHRYQYDIALAEHDPVNPADVDEPQF</sequence>
<dbReference type="OrthoDB" id="10330691at2759"/>
<name>A0A9P5ZH53_PLEER</name>